<evidence type="ECO:0000313" key="10">
    <source>
        <dbReference type="Proteomes" id="UP000463857"/>
    </source>
</evidence>
<dbReference type="CDD" id="cd00333">
    <property type="entry name" value="MIP"/>
    <property type="match status" value="1"/>
</dbReference>
<protein>
    <submittedName>
        <fullName evidence="9">Aquaporin</fullName>
    </submittedName>
</protein>
<dbReference type="SUPFAM" id="SSF81338">
    <property type="entry name" value="Aquaporin-like"/>
    <property type="match status" value="1"/>
</dbReference>
<feature type="transmembrane region" description="Helical" evidence="8">
    <location>
        <begin position="206"/>
        <end position="228"/>
    </location>
</feature>
<proteinExistence type="inferred from homology"/>
<evidence type="ECO:0000256" key="4">
    <source>
        <dbReference type="ARBA" id="ARBA00022989"/>
    </source>
</evidence>
<dbReference type="GO" id="GO:0005886">
    <property type="term" value="C:plasma membrane"/>
    <property type="evidence" value="ECO:0007669"/>
    <property type="project" value="TreeGrafter"/>
</dbReference>
<sequence length="286" mass="28469">MAEADRSTSAWRSYVAEFIGTLVLVLGGVGAAVLAGPYIGNVGIAAAFGVTLLFLVYAIGPISGCHVNPAVTAGLVITGKIALKDAIFYVIAQCLGAIAGAAIVLGIASGNPTYDRAVDGVGSNGFGANSPTGFSFGSVFAAEVALTFILVFVVLAATDRIGTAALAGTAIGGALGVIHLIGIPISGTSVNPARSLGSAVFSGGEAMAQLWVFIVAPLIGGVVGALVYNIVFGQDEIEGEGGLNVDGRGDEDPLDRSPERFVGVDSDPTTPGHDTPPPARGSSPTA</sequence>
<reference evidence="9 10" key="1">
    <citation type="journal article" date="2018" name="Int. J. Syst. Evol. Microbiol.">
        <title>Epidermidibacterium keratini gen. nov., sp. nov., a member of the family Sporichthyaceae, isolated from keratin epidermis.</title>
        <authorList>
            <person name="Lee D.G."/>
            <person name="Trujillo M.E."/>
            <person name="Kang S."/>
            <person name="Nam J.J."/>
            <person name="Kim Y.J."/>
        </authorList>
    </citation>
    <scope>NUCLEOTIDE SEQUENCE [LARGE SCALE GENOMIC DNA]</scope>
    <source>
        <strain evidence="9 10">EPI-7</strain>
    </source>
</reference>
<keyword evidence="3 6" id="KW-0812">Transmembrane</keyword>
<evidence type="ECO:0000256" key="6">
    <source>
        <dbReference type="RuleBase" id="RU000477"/>
    </source>
</evidence>
<feature type="region of interest" description="Disordered" evidence="7">
    <location>
        <begin position="241"/>
        <end position="286"/>
    </location>
</feature>
<dbReference type="Gene3D" id="1.20.1080.10">
    <property type="entry name" value="Glycerol uptake facilitator protein"/>
    <property type="match status" value="1"/>
</dbReference>
<evidence type="ECO:0000256" key="3">
    <source>
        <dbReference type="ARBA" id="ARBA00022692"/>
    </source>
</evidence>
<dbReference type="GO" id="GO:0015250">
    <property type="term" value="F:water channel activity"/>
    <property type="evidence" value="ECO:0007669"/>
    <property type="project" value="TreeGrafter"/>
</dbReference>
<accession>A0A7L4YPF0</accession>
<dbReference type="InterPro" id="IPR023271">
    <property type="entry name" value="Aquaporin-like"/>
</dbReference>
<feature type="transmembrane region" description="Helical" evidence="8">
    <location>
        <begin position="14"/>
        <end position="36"/>
    </location>
</feature>
<dbReference type="InterPro" id="IPR034294">
    <property type="entry name" value="Aquaporin_transptr"/>
</dbReference>
<dbReference type="AlphaFoldDB" id="A0A7L4YPF0"/>
<dbReference type="InterPro" id="IPR000425">
    <property type="entry name" value="MIP"/>
</dbReference>
<dbReference type="RefSeq" id="WP_159545588.1">
    <property type="nucleotide sequence ID" value="NZ_CP047156.1"/>
</dbReference>
<gene>
    <name evidence="9" type="ORF">EK0264_11075</name>
</gene>
<dbReference type="InParanoid" id="A0A7L4YPF0"/>
<evidence type="ECO:0000313" key="9">
    <source>
        <dbReference type="EMBL" id="QHC00773.1"/>
    </source>
</evidence>
<feature type="compositionally biased region" description="Basic and acidic residues" evidence="7">
    <location>
        <begin position="247"/>
        <end position="259"/>
    </location>
</feature>
<keyword evidence="10" id="KW-1185">Reference proteome</keyword>
<dbReference type="Proteomes" id="UP000463857">
    <property type="component" value="Chromosome"/>
</dbReference>
<dbReference type="Pfam" id="PF00230">
    <property type="entry name" value="MIP"/>
    <property type="match status" value="1"/>
</dbReference>
<comment type="subcellular location">
    <subcellularLocation>
        <location evidence="1">Membrane</location>
        <topology evidence="1">Multi-pass membrane protein</topology>
    </subcellularLocation>
</comment>
<evidence type="ECO:0000256" key="5">
    <source>
        <dbReference type="ARBA" id="ARBA00023136"/>
    </source>
</evidence>
<feature type="transmembrane region" description="Helical" evidence="8">
    <location>
        <begin position="86"/>
        <end position="108"/>
    </location>
</feature>
<organism evidence="9 10">
    <name type="scientific">Epidermidibacterium keratini</name>
    <dbReference type="NCBI Taxonomy" id="1891644"/>
    <lineage>
        <taxon>Bacteria</taxon>
        <taxon>Bacillati</taxon>
        <taxon>Actinomycetota</taxon>
        <taxon>Actinomycetes</taxon>
        <taxon>Sporichthyales</taxon>
        <taxon>Sporichthyaceae</taxon>
        <taxon>Epidermidibacterium</taxon>
    </lineage>
</organism>
<name>A0A7L4YPF0_9ACTN</name>
<dbReference type="PANTHER" id="PTHR19139">
    <property type="entry name" value="AQUAPORIN TRANSPORTER"/>
    <property type="match status" value="1"/>
</dbReference>
<evidence type="ECO:0000256" key="1">
    <source>
        <dbReference type="ARBA" id="ARBA00004141"/>
    </source>
</evidence>
<evidence type="ECO:0000256" key="8">
    <source>
        <dbReference type="SAM" id="Phobius"/>
    </source>
</evidence>
<dbReference type="PANTHER" id="PTHR19139:SF199">
    <property type="entry name" value="MIP17260P"/>
    <property type="match status" value="1"/>
</dbReference>
<feature type="transmembrane region" description="Helical" evidence="8">
    <location>
        <begin position="134"/>
        <end position="157"/>
    </location>
</feature>
<comment type="similarity">
    <text evidence="2 6">Belongs to the MIP/aquaporin (TC 1.A.8) family.</text>
</comment>
<dbReference type="OrthoDB" id="9807293at2"/>
<evidence type="ECO:0000256" key="2">
    <source>
        <dbReference type="ARBA" id="ARBA00006175"/>
    </source>
</evidence>
<dbReference type="KEGG" id="eke:EK0264_11075"/>
<dbReference type="EMBL" id="CP047156">
    <property type="protein sequence ID" value="QHC00773.1"/>
    <property type="molecule type" value="Genomic_DNA"/>
</dbReference>
<keyword evidence="4 8" id="KW-1133">Transmembrane helix</keyword>
<dbReference type="PRINTS" id="PR00783">
    <property type="entry name" value="MINTRINSICP"/>
</dbReference>
<evidence type="ECO:0000256" key="7">
    <source>
        <dbReference type="SAM" id="MobiDB-lite"/>
    </source>
</evidence>
<feature type="transmembrane region" description="Helical" evidence="8">
    <location>
        <begin position="42"/>
        <end position="65"/>
    </location>
</feature>
<feature type="transmembrane region" description="Helical" evidence="8">
    <location>
        <begin position="164"/>
        <end position="186"/>
    </location>
</feature>
<keyword evidence="6" id="KW-0813">Transport</keyword>
<keyword evidence="5 8" id="KW-0472">Membrane</keyword>